<comment type="caution">
    <text evidence="4">The sequence shown here is derived from an EMBL/GenBank/DDBJ whole genome shotgun (WGS) entry which is preliminary data.</text>
</comment>
<dbReference type="InterPro" id="IPR051414">
    <property type="entry name" value="Adenylate-forming_Reductase"/>
</dbReference>
<dbReference type="PANTHER" id="PTHR43439:SF2">
    <property type="entry name" value="ENZYME, PUTATIVE (JCVI)-RELATED"/>
    <property type="match status" value="1"/>
</dbReference>
<evidence type="ECO:0000313" key="4">
    <source>
        <dbReference type="EMBL" id="KAG7447383.1"/>
    </source>
</evidence>
<feature type="domain" description="AMP-dependent synthetase/ligase" evidence="3">
    <location>
        <begin position="46"/>
        <end position="234"/>
    </location>
</feature>
<gene>
    <name evidence="4" type="ORF">BT62DRAFT_993624</name>
</gene>
<dbReference type="Gene3D" id="3.40.50.12780">
    <property type="entry name" value="N-terminal domain of ligase-like"/>
    <property type="match status" value="1"/>
</dbReference>
<protein>
    <submittedName>
        <fullName evidence="4">Acetyl-CoA synthetase-like protein</fullName>
    </submittedName>
</protein>
<dbReference type="SUPFAM" id="SSF56801">
    <property type="entry name" value="Acetyl-CoA synthetase-like"/>
    <property type="match status" value="1"/>
</dbReference>
<dbReference type="InterPro" id="IPR000873">
    <property type="entry name" value="AMP-dep_synth/lig_dom"/>
</dbReference>
<evidence type="ECO:0000256" key="1">
    <source>
        <dbReference type="ARBA" id="ARBA00022450"/>
    </source>
</evidence>
<dbReference type="EMBL" id="MU250532">
    <property type="protein sequence ID" value="KAG7447383.1"/>
    <property type="molecule type" value="Genomic_DNA"/>
</dbReference>
<keyword evidence="5" id="KW-1185">Reference proteome</keyword>
<evidence type="ECO:0000313" key="5">
    <source>
        <dbReference type="Proteomes" id="UP000812287"/>
    </source>
</evidence>
<proteinExistence type="predicted"/>
<dbReference type="AlphaFoldDB" id="A0A9P7VVJ0"/>
<dbReference type="Pfam" id="PF23562">
    <property type="entry name" value="AMP-binding_C_3"/>
    <property type="match status" value="1"/>
</dbReference>
<reference evidence="4" key="1">
    <citation type="submission" date="2020-11" db="EMBL/GenBank/DDBJ databases">
        <title>Adaptations for nitrogen fixation in a non-lichenized fungal sporocarp promotes dispersal by wood-feeding termites.</title>
        <authorList>
            <consortium name="DOE Joint Genome Institute"/>
            <person name="Koch R.A."/>
            <person name="Yoon G."/>
            <person name="Arayal U."/>
            <person name="Lail K."/>
            <person name="Amirebrahimi M."/>
            <person name="Labutti K."/>
            <person name="Lipzen A."/>
            <person name="Riley R."/>
            <person name="Barry K."/>
            <person name="Henrissat B."/>
            <person name="Grigoriev I.V."/>
            <person name="Herr J.R."/>
            <person name="Aime M.C."/>
        </authorList>
    </citation>
    <scope>NUCLEOTIDE SEQUENCE</scope>
    <source>
        <strain evidence="4">MCA 3950</strain>
    </source>
</reference>
<evidence type="ECO:0000259" key="3">
    <source>
        <dbReference type="Pfam" id="PF00501"/>
    </source>
</evidence>
<dbReference type="InterPro" id="IPR042099">
    <property type="entry name" value="ANL_N_sf"/>
</dbReference>
<keyword evidence="2" id="KW-0597">Phosphoprotein</keyword>
<dbReference type="RefSeq" id="XP_043040883.1">
    <property type="nucleotide sequence ID" value="XM_043190422.1"/>
</dbReference>
<evidence type="ECO:0000256" key="2">
    <source>
        <dbReference type="ARBA" id="ARBA00022553"/>
    </source>
</evidence>
<organism evidence="4 5">
    <name type="scientific">Guyanagaster necrorhizus</name>
    <dbReference type="NCBI Taxonomy" id="856835"/>
    <lineage>
        <taxon>Eukaryota</taxon>
        <taxon>Fungi</taxon>
        <taxon>Dikarya</taxon>
        <taxon>Basidiomycota</taxon>
        <taxon>Agaricomycotina</taxon>
        <taxon>Agaricomycetes</taxon>
        <taxon>Agaricomycetidae</taxon>
        <taxon>Agaricales</taxon>
        <taxon>Marasmiineae</taxon>
        <taxon>Physalacriaceae</taxon>
        <taxon>Guyanagaster</taxon>
    </lineage>
</organism>
<sequence>MQTLAHDAIELLRSRYLSAELPQTSTAQAFDDLFLPEWQKNTSAGGLPLRSEDPHAIVMYLHSSGSTAYPKPVPWSGHRLVQISLIPWFGERDLCDVLFAVHVMPMYHGLVITRLCWTASSGLVVGAFEPKFPATLPTPDKLFASAKAVSSDLIFCVLSFVEPFLRHGPTVWSILNGWPRVCGVLYSGGPLNKVIGDDLKSKGSDIFIVYGSTECSIISSILPAKSSYDWDYFEFPGFIAPEMMPNGKNLYEFVMVKNAFCVPSIINTDINGVDAYATSDLLMRHPTKPGLWKILGRTDDQIVHNTGEKRNPIPLESMLNQDPHVSAAVMFG</sequence>
<name>A0A9P7VVJ0_9AGAR</name>
<dbReference type="OrthoDB" id="429813at2759"/>
<dbReference type="GeneID" id="66112719"/>
<keyword evidence="1" id="KW-0596">Phosphopantetheine</keyword>
<dbReference type="Proteomes" id="UP000812287">
    <property type="component" value="Unassembled WGS sequence"/>
</dbReference>
<accession>A0A9P7VVJ0</accession>
<dbReference type="PANTHER" id="PTHR43439">
    <property type="entry name" value="PHENYLACETATE-COENZYME A LIGASE"/>
    <property type="match status" value="1"/>
</dbReference>
<dbReference type="Pfam" id="PF00501">
    <property type="entry name" value="AMP-binding"/>
    <property type="match status" value="1"/>
</dbReference>